<dbReference type="PANTHER" id="PTHR34472">
    <property type="entry name" value="SULFUR CARRIER PROTEIN THIS"/>
    <property type="match status" value="1"/>
</dbReference>
<dbReference type="CDD" id="cd00565">
    <property type="entry name" value="Ubl_ThiS"/>
    <property type="match status" value="1"/>
</dbReference>
<dbReference type="NCBIfam" id="TIGR01683">
    <property type="entry name" value="thiS"/>
    <property type="match status" value="1"/>
</dbReference>
<dbReference type="Pfam" id="PF02597">
    <property type="entry name" value="ThiS"/>
    <property type="match status" value="1"/>
</dbReference>
<dbReference type="RefSeq" id="WP_183818875.1">
    <property type="nucleotide sequence ID" value="NZ_JACHOB010000005.1"/>
</dbReference>
<gene>
    <name evidence="1" type="ORF">GGQ59_002398</name>
</gene>
<dbReference type="Proteomes" id="UP000563524">
    <property type="component" value="Unassembled WGS sequence"/>
</dbReference>
<organism evidence="1 2">
    <name type="scientific">Parvularcula dongshanensis</name>
    <dbReference type="NCBI Taxonomy" id="1173995"/>
    <lineage>
        <taxon>Bacteria</taxon>
        <taxon>Pseudomonadati</taxon>
        <taxon>Pseudomonadota</taxon>
        <taxon>Alphaproteobacteria</taxon>
        <taxon>Parvularculales</taxon>
        <taxon>Parvularculaceae</taxon>
        <taxon>Parvularcula</taxon>
    </lineage>
</organism>
<reference evidence="1 2" key="1">
    <citation type="submission" date="2020-08" db="EMBL/GenBank/DDBJ databases">
        <title>Genomic Encyclopedia of Type Strains, Phase IV (KMG-IV): sequencing the most valuable type-strain genomes for metagenomic binning, comparative biology and taxonomic classification.</title>
        <authorList>
            <person name="Goeker M."/>
        </authorList>
    </citation>
    <scope>NUCLEOTIDE SEQUENCE [LARGE SCALE GENOMIC DNA]</scope>
    <source>
        <strain evidence="1 2">DSM 102850</strain>
    </source>
</reference>
<dbReference type="EMBL" id="JACHOB010000005">
    <property type="protein sequence ID" value="MBB4659857.1"/>
    <property type="molecule type" value="Genomic_DNA"/>
</dbReference>
<keyword evidence="2" id="KW-1185">Reference proteome</keyword>
<dbReference type="InterPro" id="IPR003749">
    <property type="entry name" value="ThiS/MoaD-like"/>
</dbReference>
<evidence type="ECO:0000313" key="2">
    <source>
        <dbReference type="Proteomes" id="UP000563524"/>
    </source>
</evidence>
<sequence>MQITVNGEGRDVEAGLTVAGLLGVFGLPERKVAIERNREIVPKSTYADTALADGDKIEIVAFVGGG</sequence>
<dbReference type="InterPro" id="IPR016155">
    <property type="entry name" value="Mopterin_synth/thiamin_S_b"/>
</dbReference>
<dbReference type="InterPro" id="IPR012675">
    <property type="entry name" value="Beta-grasp_dom_sf"/>
</dbReference>
<dbReference type="InterPro" id="IPR010035">
    <property type="entry name" value="Thi_S"/>
</dbReference>
<name>A0A840I4Z4_9PROT</name>
<dbReference type="Gene3D" id="3.10.20.30">
    <property type="match status" value="1"/>
</dbReference>
<accession>A0A840I4Z4</accession>
<dbReference type="SUPFAM" id="SSF54285">
    <property type="entry name" value="MoaD/ThiS"/>
    <property type="match status" value="1"/>
</dbReference>
<proteinExistence type="predicted"/>
<evidence type="ECO:0000313" key="1">
    <source>
        <dbReference type="EMBL" id="MBB4659857.1"/>
    </source>
</evidence>
<dbReference type="AlphaFoldDB" id="A0A840I4Z4"/>
<protein>
    <submittedName>
        <fullName evidence="1">Thiamine biosynthesis protein ThiS</fullName>
    </submittedName>
</protein>
<comment type="caution">
    <text evidence="1">The sequence shown here is derived from an EMBL/GenBank/DDBJ whole genome shotgun (WGS) entry which is preliminary data.</text>
</comment>
<dbReference type="PANTHER" id="PTHR34472:SF1">
    <property type="entry name" value="SULFUR CARRIER PROTEIN THIS"/>
    <property type="match status" value="1"/>
</dbReference>